<sequence>MTDKERIAEKLKGLPIVTDSILGDKRDPFYLNDCDIEDVIKTFESLGYTRQPENIQGYTLTCQKCGKGYFSEEAFPGVQICPDCYEPPQDKEYSFREVIEWLKPYLIKVTVSSVGGKLITGAEYNHRLDGTPCPDRDKELDYFEIKLKPSEWEAKLKELGIDE</sequence>
<evidence type="ECO:0000313" key="2">
    <source>
        <dbReference type="EMBL" id="QJA82692.1"/>
    </source>
</evidence>
<accession>A0A6M3KLE6</accession>
<proteinExistence type="predicted"/>
<name>A0A6M3KLE6_9ZZZZ</name>
<dbReference type="EMBL" id="MT142494">
    <property type="protein sequence ID" value="QJA82692.1"/>
    <property type="molecule type" value="Genomic_DNA"/>
</dbReference>
<reference evidence="2" key="1">
    <citation type="submission" date="2020-03" db="EMBL/GenBank/DDBJ databases">
        <title>The deep terrestrial virosphere.</title>
        <authorList>
            <person name="Holmfeldt K."/>
            <person name="Nilsson E."/>
            <person name="Simone D."/>
            <person name="Lopez-Fernandez M."/>
            <person name="Wu X."/>
            <person name="de Brujin I."/>
            <person name="Lundin D."/>
            <person name="Andersson A."/>
            <person name="Bertilsson S."/>
            <person name="Dopson M."/>
        </authorList>
    </citation>
    <scope>NUCLEOTIDE SEQUENCE</scope>
    <source>
        <strain evidence="2">MM415A00374</strain>
        <strain evidence="1">MM415B00446</strain>
    </source>
</reference>
<dbReference type="EMBL" id="MT141530">
    <property type="protein sequence ID" value="QJA65035.1"/>
    <property type="molecule type" value="Genomic_DNA"/>
</dbReference>
<organism evidence="2">
    <name type="scientific">viral metagenome</name>
    <dbReference type="NCBI Taxonomy" id="1070528"/>
    <lineage>
        <taxon>unclassified sequences</taxon>
        <taxon>metagenomes</taxon>
        <taxon>organismal metagenomes</taxon>
    </lineage>
</organism>
<gene>
    <name evidence="2" type="ORF">MM415A00374_0004</name>
    <name evidence="1" type="ORF">MM415B00446_0059</name>
</gene>
<dbReference type="AlphaFoldDB" id="A0A6M3KLE6"/>
<evidence type="ECO:0000313" key="1">
    <source>
        <dbReference type="EMBL" id="QJA65035.1"/>
    </source>
</evidence>
<protein>
    <submittedName>
        <fullName evidence="2">Uncharacterized protein</fullName>
    </submittedName>
</protein>